<evidence type="ECO:0000256" key="4">
    <source>
        <dbReference type="ARBA" id="ARBA00023136"/>
    </source>
</evidence>
<dbReference type="GO" id="GO:0016020">
    <property type="term" value="C:membrane"/>
    <property type="evidence" value="ECO:0007669"/>
    <property type="project" value="UniProtKB-SubCell"/>
</dbReference>
<evidence type="ECO:0000259" key="6">
    <source>
        <dbReference type="Pfam" id="PF00535"/>
    </source>
</evidence>
<dbReference type="Pfam" id="PF00535">
    <property type="entry name" value="Glycos_transf_2"/>
    <property type="match status" value="1"/>
</dbReference>
<dbReference type="EMBL" id="ACDE02000012">
    <property type="protein sequence ID" value="EEO39884.1"/>
    <property type="molecule type" value="Genomic_DNA"/>
</dbReference>
<evidence type="ECO:0008006" key="10">
    <source>
        <dbReference type="Google" id="ProtNLM"/>
    </source>
</evidence>
<evidence type="ECO:0000256" key="2">
    <source>
        <dbReference type="ARBA" id="ARBA00022692"/>
    </source>
</evidence>
<dbReference type="FunFam" id="3.90.550.10:FF:000206">
    <property type="entry name" value="Glycosyl transferase family 2"/>
    <property type="match status" value="1"/>
</dbReference>
<dbReference type="eggNOG" id="COG0463">
    <property type="taxonomic scope" value="Bacteria"/>
</dbReference>
<dbReference type="Gene3D" id="3.90.550.10">
    <property type="entry name" value="Spore Coat Polysaccharide Biosynthesis Protein SpsA, Chain A"/>
    <property type="match status" value="1"/>
</dbReference>
<dbReference type="GO" id="GO:0006487">
    <property type="term" value="P:protein N-linked glycosylation"/>
    <property type="evidence" value="ECO:0007669"/>
    <property type="project" value="TreeGrafter"/>
</dbReference>
<gene>
    <name evidence="8" type="ORF">FSCG_00597</name>
</gene>
<feature type="transmembrane region" description="Helical" evidence="5">
    <location>
        <begin position="233"/>
        <end position="261"/>
    </location>
</feature>
<dbReference type="Proteomes" id="UP000004925">
    <property type="component" value="Unassembled WGS sequence"/>
</dbReference>
<evidence type="ECO:0000256" key="3">
    <source>
        <dbReference type="ARBA" id="ARBA00022989"/>
    </source>
</evidence>
<feature type="domain" description="GtrA/DPMS transmembrane" evidence="7">
    <location>
        <begin position="257"/>
        <end position="357"/>
    </location>
</feature>
<evidence type="ECO:0000313" key="9">
    <source>
        <dbReference type="Proteomes" id="UP000004925"/>
    </source>
</evidence>
<protein>
    <recommendedName>
        <fullName evidence="10">Dolichol-phosphate mannosyltransferase</fullName>
    </recommendedName>
</protein>
<evidence type="ECO:0000256" key="1">
    <source>
        <dbReference type="ARBA" id="ARBA00004141"/>
    </source>
</evidence>
<dbReference type="Pfam" id="PF04138">
    <property type="entry name" value="GtrA_DPMS_TM"/>
    <property type="match status" value="1"/>
</dbReference>
<evidence type="ECO:0000256" key="5">
    <source>
        <dbReference type="SAM" id="Phobius"/>
    </source>
</evidence>
<organism evidence="8 9">
    <name type="scientific">Fusobacterium vincentii 4_1_13</name>
    <dbReference type="NCBI Taxonomy" id="469606"/>
    <lineage>
        <taxon>Bacteria</taxon>
        <taxon>Fusobacteriati</taxon>
        <taxon>Fusobacteriota</taxon>
        <taxon>Fusobacteriia</taxon>
        <taxon>Fusobacteriales</taxon>
        <taxon>Fusobacteriaceae</taxon>
        <taxon>Fusobacterium</taxon>
    </lineage>
</organism>
<feature type="transmembrane region" description="Helical" evidence="5">
    <location>
        <begin position="267"/>
        <end position="287"/>
    </location>
</feature>
<dbReference type="PANTHER" id="PTHR10859">
    <property type="entry name" value="GLYCOSYL TRANSFERASE"/>
    <property type="match status" value="1"/>
</dbReference>
<dbReference type="CDD" id="cd04179">
    <property type="entry name" value="DPM_DPG-synthase_like"/>
    <property type="match status" value="1"/>
</dbReference>
<keyword evidence="2 5" id="KW-0812">Transmembrane</keyword>
<comment type="subcellular location">
    <subcellularLocation>
        <location evidence="1">Membrane</location>
        <topology evidence="1">Multi-pass membrane protein</topology>
    </subcellularLocation>
</comment>
<dbReference type="PANTHER" id="PTHR10859:SF114">
    <property type="entry name" value="DOLICHOL-PHOSPHATE MANNOSYLTRANSFERASE"/>
    <property type="match status" value="1"/>
</dbReference>
<reference evidence="8 9" key="1">
    <citation type="submission" date="2011-10" db="EMBL/GenBank/DDBJ databases">
        <title>The Genome Sequence of Fusobacterium sp. 4_1_13.</title>
        <authorList>
            <consortium name="The Broad Institute Genome Sequencing Platform"/>
            <person name="Earl A."/>
            <person name="Ward D."/>
            <person name="Feldgarden M."/>
            <person name="Gevers D."/>
            <person name="Strauss J."/>
            <person name="Ambrose C."/>
            <person name="Allen-Vercoe E."/>
            <person name="Young S.K."/>
            <person name="Zeng Q."/>
            <person name="Gargeya S."/>
            <person name="Fitzgerald M."/>
            <person name="Haas B."/>
            <person name="Abouelleil A."/>
            <person name="Alvarado L."/>
            <person name="Arachchi H.M."/>
            <person name="Berlin A."/>
            <person name="Brown A."/>
            <person name="Chapman S.B."/>
            <person name="Chen Z."/>
            <person name="Dunbar C."/>
            <person name="Freedman E."/>
            <person name="Gearin G."/>
            <person name="Goldberg J."/>
            <person name="Griggs A."/>
            <person name="Gujja S."/>
            <person name="Heiman D."/>
            <person name="Howarth C."/>
            <person name="Larson L."/>
            <person name="Lui A."/>
            <person name="MacDonald P.J."/>
            <person name="Montmayeur A."/>
            <person name="Murphy C."/>
            <person name="Neiman D."/>
            <person name="Pearson M."/>
            <person name="Priest M."/>
            <person name="Roberts A."/>
            <person name="Saif S."/>
            <person name="Shea T."/>
            <person name="Shenoy N."/>
            <person name="Sisk P."/>
            <person name="Stolte C."/>
            <person name="Sykes S."/>
            <person name="Wortman J."/>
            <person name="Nusbaum C."/>
            <person name="Birren B."/>
        </authorList>
    </citation>
    <scope>NUCLEOTIDE SEQUENCE [LARGE SCALE GENOMIC DNA]</scope>
    <source>
        <strain evidence="8 9">4_1_13</strain>
    </source>
</reference>
<comment type="caution">
    <text evidence="8">The sequence shown here is derived from an EMBL/GenBank/DDBJ whole genome shotgun (WGS) entry which is preliminary data.</text>
</comment>
<dbReference type="GO" id="GO:0000271">
    <property type="term" value="P:polysaccharide biosynthetic process"/>
    <property type="evidence" value="ECO:0007669"/>
    <property type="project" value="InterPro"/>
</dbReference>
<evidence type="ECO:0000259" key="7">
    <source>
        <dbReference type="Pfam" id="PF04138"/>
    </source>
</evidence>
<accession>A0A0M1VTH8</accession>
<dbReference type="eggNOG" id="COG2246">
    <property type="taxonomic scope" value="Bacteria"/>
</dbReference>
<feature type="domain" description="Glycosyltransferase 2-like" evidence="6">
    <location>
        <begin position="6"/>
        <end position="168"/>
    </location>
</feature>
<sequence>MKKILILIPALNPPIQLIDYVKLLLDNGLKDILLVDDGSKEEFKEIFDTIEKFPNANIKVFKHAKNLGKGRALKNAFNYFLTLPNLAEYSGVVTADSDGQHRVEDVIKVAKEVEENPNKLILGCRDFDLEQVPPKSKFGNKITNGAFKLFYGKNISDTQTGLRGFPTAIIKDFLDIVGERFEYETKMLIYCFQKEIEIKEVVIETVYFNDNSETHFNPIIDSLKIYKVTLSPFLKYIASAISSFILDILSFKWILIILIAFGNIERAAVITISTIVARVISSTFNFYLNKKFVFKYEKNTKKSLLKYYSLCVVQMLLSAVLVTVVWKHTKYPETRIKIVVDTILFLLSYFVQQRWVFKRK</sequence>
<feature type="transmembrane region" description="Helical" evidence="5">
    <location>
        <begin position="307"/>
        <end position="326"/>
    </location>
</feature>
<dbReference type="InterPro" id="IPR029044">
    <property type="entry name" value="Nucleotide-diphossugar_trans"/>
</dbReference>
<evidence type="ECO:0000313" key="8">
    <source>
        <dbReference type="EMBL" id="EEO39884.1"/>
    </source>
</evidence>
<name>A0A0M1VTH8_FUSVC</name>
<dbReference type="HOGENOM" id="CLU_033536_2_0_0"/>
<proteinExistence type="predicted"/>
<dbReference type="InterPro" id="IPR007267">
    <property type="entry name" value="GtrA_DPMS_TM"/>
</dbReference>
<dbReference type="AlphaFoldDB" id="A0A0M1VTH8"/>
<keyword evidence="3 5" id="KW-1133">Transmembrane helix</keyword>
<keyword evidence="4 5" id="KW-0472">Membrane</keyword>
<dbReference type="InterPro" id="IPR001173">
    <property type="entry name" value="Glyco_trans_2-like"/>
</dbReference>
<dbReference type="SUPFAM" id="SSF53448">
    <property type="entry name" value="Nucleotide-diphospho-sugar transferases"/>
    <property type="match status" value="1"/>
</dbReference>
<dbReference type="RefSeq" id="WP_005889632.1">
    <property type="nucleotide sequence ID" value="NZ_KQ235735.1"/>
</dbReference>